<feature type="domain" description="Pirin C-terminal" evidence="5">
    <location>
        <begin position="178"/>
        <end position="277"/>
    </location>
</feature>
<dbReference type="CDD" id="cd02909">
    <property type="entry name" value="cupin_pirin_N"/>
    <property type="match status" value="1"/>
</dbReference>
<dbReference type="PIRSF" id="PIRSF006232">
    <property type="entry name" value="Pirin"/>
    <property type="match status" value="1"/>
</dbReference>
<dbReference type="GO" id="GO:0046872">
    <property type="term" value="F:metal ion binding"/>
    <property type="evidence" value="ECO:0007669"/>
    <property type="project" value="UniProtKB-KW"/>
</dbReference>
<comment type="caution">
    <text evidence="6">The sequence shown here is derived from an EMBL/GenBank/DDBJ whole genome shotgun (WGS) entry which is preliminary data.</text>
</comment>
<evidence type="ECO:0000259" key="5">
    <source>
        <dbReference type="Pfam" id="PF05726"/>
    </source>
</evidence>
<dbReference type="PANTHER" id="PTHR43594">
    <property type="entry name" value="QUERCETIN 2,3-DIOXYGENASE"/>
    <property type="match status" value="1"/>
</dbReference>
<dbReference type="Pfam" id="PF02678">
    <property type="entry name" value="Pirin"/>
    <property type="match status" value="1"/>
</dbReference>
<sequence length="281" mass="31460">MKEIKSVYRAVPAHMGDLTTFRAMPTQKIQHLDPFLFLNHHGPQTYKPHNNGLPFGPHPHRGFETLTFIFDGDIVHWDSSGFKSVIHEGGVQWMTAGSGLIHSEQSSKEFTEKGGPLEIIQLWMNLPSSLKMTPPDYKGFEKDKLIHIERDDYTIHLISGTVEGITGPMDSPTNLTMMTVDIHEGGDFEIAIPEGHETLFYVVRGEVVVNGDGARKLDLVTFDRNDGIIRVHAEEESKLIIGHGLPLNEPIVAYGPFVMNSEQEIQQAFKDYEAGKLGTWS</sequence>
<keyword evidence="2" id="KW-0479">Metal-binding</keyword>
<dbReference type="EMBL" id="JAIXNE010000001">
    <property type="protein sequence ID" value="MCA6074056.1"/>
    <property type="molecule type" value="Genomic_DNA"/>
</dbReference>
<dbReference type="Proteomes" id="UP001139409">
    <property type="component" value="Unassembled WGS sequence"/>
</dbReference>
<evidence type="ECO:0000313" key="7">
    <source>
        <dbReference type="Proteomes" id="UP001139409"/>
    </source>
</evidence>
<dbReference type="PANTHER" id="PTHR43594:SF1">
    <property type="entry name" value="QUERCETIN 2,3-DIOXYGENASE PA2418-RELATED"/>
    <property type="match status" value="1"/>
</dbReference>
<feature type="binding site" evidence="2">
    <location>
        <position position="60"/>
    </location>
    <ligand>
        <name>Fe cation</name>
        <dbReference type="ChEBI" id="CHEBI:24875"/>
    </ligand>
</feature>
<dbReference type="InterPro" id="IPR003829">
    <property type="entry name" value="Pirin_N_dom"/>
</dbReference>
<dbReference type="RefSeq" id="WP_225697161.1">
    <property type="nucleotide sequence ID" value="NZ_JAIXNE010000001.1"/>
</dbReference>
<evidence type="ECO:0000256" key="2">
    <source>
        <dbReference type="PIRSR" id="PIRSR006232-1"/>
    </source>
</evidence>
<dbReference type="AlphaFoldDB" id="A0A9X1KYW9"/>
<evidence type="ECO:0000313" key="6">
    <source>
        <dbReference type="EMBL" id="MCA6074056.1"/>
    </source>
</evidence>
<dbReference type="Gene3D" id="2.60.120.10">
    <property type="entry name" value="Jelly Rolls"/>
    <property type="match status" value="2"/>
</dbReference>
<dbReference type="InterPro" id="IPR053186">
    <property type="entry name" value="QDO-related"/>
</dbReference>
<evidence type="ECO:0000256" key="1">
    <source>
        <dbReference type="ARBA" id="ARBA00008416"/>
    </source>
</evidence>
<keyword evidence="7" id="KW-1185">Reference proteome</keyword>
<name>A0A9X1KYW9_9BACT</name>
<organism evidence="6 7">
    <name type="scientific">Fulvivirga sedimenti</name>
    <dbReference type="NCBI Taxonomy" id="2879465"/>
    <lineage>
        <taxon>Bacteria</taxon>
        <taxon>Pseudomonadati</taxon>
        <taxon>Bacteroidota</taxon>
        <taxon>Cytophagia</taxon>
        <taxon>Cytophagales</taxon>
        <taxon>Fulvivirgaceae</taxon>
        <taxon>Fulvivirga</taxon>
    </lineage>
</organism>
<feature type="domain" description="Pirin N-terminal" evidence="4">
    <location>
        <begin position="21"/>
        <end position="124"/>
    </location>
</feature>
<feature type="binding site" evidence="2">
    <location>
        <position position="58"/>
    </location>
    <ligand>
        <name>Fe cation</name>
        <dbReference type="ChEBI" id="CHEBI:24875"/>
    </ligand>
</feature>
<comment type="cofactor">
    <cofactor evidence="2">
        <name>Fe cation</name>
        <dbReference type="ChEBI" id="CHEBI:24875"/>
    </cofactor>
    <text evidence="2">Binds 1 Fe cation per subunit.</text>
</comment>
<feature type="binding site" evidence="2">
    <location>
        <position position="102"/>
    </location>
    <ligand>
        <name>Fe cation</name>
        <dbReference type="ChEBI" id="CHEBI:24875"/>
    </ligand>
</feature>
<evidence type="ECO:0000256" key="3">
    <source>
        <dbReference type="RuleBase" id="RU003457"/>
    </source>
</evidence>
<feature type="binding site" evidence="2">
    <location>
        <position position="104"/>
    </location>
    <ligand>
        <name>Fe cation</name>
        <dbReference type="ChEBI" id="CHEBI:24875"/>
    </ligand>
</feature>
<dbReference type="SUPFAM" id="SSF51182">
    <property type="entry name" value="RmlC-like cupins"/>
    <property type="match status" value="1"/>
</dbReference>
<evidence type="ECO:0000259" key="4">
    <source>
        <dbReference type="Pfam" id="PF02678"/>
    </source>
</evidence>
<dbReference type="InterPro" id="IPR011051">
    <property type="entry name" value="RmlC_Cupin_sf"/>
</dbReference>
<dbReference type="InterPro" id="IPR012093">
    <property type="entry name" value="Pirin"/>
</dbReference>
<proteinExistence type="inferred from homology"/>
<comment type="similarity">
    <text evidence="1 3">Belongs to the pirin family.</text>
</comment>
<dbReference type="Pfam" id="PF05726">
    <property type="entry name" value="Pirin_C"/>
    <property type="match status" value="1"/>
</dbReference>
<accession>A0A9X1KYW9</accession>
<gene>
    <name evidence="6" type="ORF">LDX50_04210</name>
</gene>
<reference evidence="6" key="1">
    <citation type="submission" date="2021-09" db="EMBL/GenBank/DDBJ databases">
        <title>Fulvivirga sp. isolated from coastal sediment.</title>
        <authorList>
            <person name="Yu H."/>
        </authorList>
    </citation>
    <scope>NUCLEOTIDE SEQUENCE</scope>
    <source>
        <strain evidence="6">1062</strain>
    </source>
</reference>
<keyword evidence="2" id="KW-0408">Iron</keyword>
<protein>
    <submittedName>
        <fullName evidence="6">Pirin family protein</fullName>
    </submittedName>
</protein>
<dbReference type="CDD" id="cd02247">
    <property type="entry name" value="cupin_pirin_C"/>
    <property type="match status" value="1"/>
</dbReference>
<dbReference type="InterPro" id="IPR014710">
    <property type="entry name" value="RmlC-like_jellyroll"/>
</dbReference>
<dbReference type="InterPro" id="IPR008778">
    <property type="entry name" value="Pirin_C_dom"/>
</dbReference>